<evidence type="ECO:0000313" key="6">
    <source>
        <dbReference type="Proteomes" id="UP000433309"/>
    </source>
</evidence>
<protein>
    <submittedName>
        <fullName evidence="5">GNAT family N-acetyltransferase</fullName>
    </submittedName>
</protein>
<comment type="caution">
    <text evidence="5">The sequence shown here is derived from an EMBL/GenBank/DDBJ whole genome shotgun (WGS) entry which is preliminary data.</text>
</comment>
<feature type="domain" description="N-acetyltransferase" evidence="4">
    <location>
        <begin position="29"/>
        <end position="185"/>
    </location>
</feature>
<evidence type="ECO:0000256" key="1">
    <source>
        <dbReference type="ARBA" id="ARBA00022679"/>
    </source>
</evidence>
<dbReference type="Proteomes" id="UP000433309">
    <property type="component" value="Unassembled WGS sequence"/>
</dbReference>
<organism evidence="5 6">
    <name type="scientific">Duganella guangzhouensis</name>
    <dbReference type="NCBI Taxonomy" id="2666084"/>
    <lineage>
        <taxon>Bacteria</taxon>
        <taxon>Pseudomonadati</taxon>
        <taxon>Pseudomonadota</taxon>
        <taxon>Betaproteobacteria</taxon>
        <taxon>Burkholderiales</taxon>
        <taxon>Oxalobacteraceae</taxon>
        <taxon>Telluria group</taxon>
        <taxon>Duganella</taxon>
    </lineage>
</organism>
<evidence type="ECO:0000256" key="3">
    <source>
        <dbReference type="ARBA" id="ARBA00038502"/>
    </source>
</evidence>
<accession>A0A6I2L8I6</accession>
<dbReference type="InterPro" id="IPR051531">
    <property type="entry name" value="N-acetyltransferase"/>
</dbReference>
<gene>
    <name evidence="5" type="ORF">GJ699_24525</name>
</gene>
<dbReference type="AlphaFoldDB" id="A0A6I2L8I6"/>
<dbReference type="InterPro" id="IPR016181">
    <property type="entry name" value="Acyl_CoA_acyltransferase"/>
</dbReference>
<proteinExistence type="inferred from homology"/>
<dbReference type="PANTHER" id="PTHR43792">
    <property type="entry name" value="GNAT FAMILY, PUTATIVE (AFU_ORTHOLOGUE AFUA_3G00765)-RELATED-RELATED"/>
    <property type="match status" value="1"/>
</dbReference>
<keyword evidence="2" id="KW-0012">Acyltransferase</keyword>
<dbReference type="EMBL" id="WKJK01000015">
    <property type="protein sequence ID" value="MRW93164.1"/>
    <property type="molecule type" value="Genomic_DNA"/>
</dbReference>
<dbReference type="InterPro" id="IPR000182">
    <property type="entry name" value="GNAT_dom"/>
</dbReference>
<evidence type="ECO:0000313" key="5">
    <source>
        <dbReference type="EMBL" id="MRW93164.1"/>
    </source>
</evidence>
<evidence type="ECO:0000256" key="2">
    <source>
        <dbReference type="ARBA" id="ARBA00023315"/>
    </source>
</evidence>
<dbReference type="SUPFAM" id="SSF55729">
    <property type="entry name" value="Acyl-CoA N-acyltransferases (Nat)"/>
    <property type="match status" value="1"/>
</dbReference>
<dbReference type="Gene3D" id="3.40.630.30">
    <property type="match status" value="1"/>
</dbReference>
<sequence length="190" mass="21578">MKIKGPFLAMGTERLVLAYPTLDDCAAVLEYRKLNRDHLSAWEPLRSEEFYTTSSVELQMHDLVAQIANGTVVHWLIKRHGSLEVIGQCGFTNIVYGPFQACHLGFSLGQRHQGSGLMFEALKTAIPSVFQTHGLHRIMANYQPENRRSEILLQRLGFEREGLAKSYLKINGRWSDHVLTSLINPRTIED</sequence>
<dbReference type="Pfam" id="PF13302">
    <property type="entry name" value="Acetyltransf_3"/>
    <property type="match status" value="1"/>
</dbReference>
<dbReference type="PROSITE" id="PS51186">
    <property type="entry name" value="GNAT"/>
    <property type="match status" value="1"/>
</dbReference>
<comment type="similarity">
    <text evidence="3">Belongs to the acetyltransferase family. RimJ subfamily.</text>
</comment>
<dbReference type="PANTHER" id="PTHR43792:SF8">
    <property type="entry name" value="[RIBOSOMAL PROTEIN US5]-ALANINE N-ACETYLTRANSFERASE"/>
    <property type="match status" value="1"/>
</dbReference>
<keyword evidence="1 5" id="KW-0808">Transferase</keyword>
<evidence type="ECO:0000259" key="4">
    <source>
        <dbReference type="PROSITE" id="PS51186"/>
    </source>
</evidence>
<dbReference type="GO" id="GO:0008999">
    <property type="term" value="F:protein-N-terminal-alanine acetyltransferase activity"/>
    <property type="evidence" value="ECO:0007669"/>
    <property type="project" value="TreeGrafter"/>
</dbReference>
<keyword evidence="6" id="KW-1185">Reference proteome</keyword>
<dbReference type="RefSeq" id="WP_154381294.1">
    <property type="nucleotide sequence ID" value="NZ_WKJK01000015.1"/>
</dbReference>
<reference evidence="5 6" key="1">
    <citation type="submission" date="2019-11" db="EMBL/GenBank/DDBJ databases">
        <title>Novel species isolated from a subtropical stream in China.</title>
        <authorList>
            <person name="Lu H."/>
        </authorList>
    </citation>
    <scope>NUCLEOTIDE SEQUENCE [LARGE SCALE GENOMIC DNA]</scope>
    <source>
        <strain evidence="5 6">FT80W</strain>
    </source>
</reference>
<name>A0A6I2L8I6_9BURK</name>
<dbReference type="GO" id="GO:0005737">
    <property type="term" value="C:cytoplasm"/>
    <property type="evidence" value="ECO:0007669"/>
    <property type="project" value="TreeGrafter"/>
</dbReference>